<evidence type="ECO:0000259" key="4">
    <source>
        <dbReference type="Pfam" id="PF07729"/>
    </source>
</evidence>
<dbReference type="InterPro" id="IPR011711">
    <property type="entry name" value="GntR_C"/>
</dbReference>
<proteinExistence type="predicted"/>
<evidence type="ECO:0000313" key="5">
    <source>
        <dbReference type="EMBL" id="RPJ66989.1"/>
    </source>
</evidence>
<gene>
    <name evidence="5" type="ORF">DRW07_05445</name>
</gene>
<keyword evidence="2" id="KW-0238">DNA-binding</keyword>
<accession>A0A3N5Y7Z3</accession>
<dbReference type="Gene3D" id="1.10.10.10">
    <property type="entry name" value="Winged helix-like DNA-binding domain superfamily/Winged helix DNA-binding domain"/>
    <property type="match status" value="1"/>
</dbReference>
<dbReference type="Pfam" id="PF07729">
    <property type="entry name" value="FCD"/>
    <property type="match status" value="1"/>
</dbReference>
<dbReference type="PANTHER" id="PTHR43537">
    <property type="entry name" value="TRANSCRIPTIONAL REGULATOR, GNTR FAMILY"/>
    <property type="match status" value="1"/>
</dbReference>
<dbReference type="OrthoDB" id="9799812at2"/>
<dbReference type="PANTHER" id="PTHR43537:SF53">
    <property type="entry name" value="HTH-TYPE TRANSCRIPTIONAL REPRESSOR NANR"/>
    <property type="match status" value="1"/>
</dbReference>
<dbReference type="Proteomes" id="UP000275281">
    <property type="component" value="Unassembled WGS sequence"/>
</dbReference>
<dbReference type="GO" id="GO:0003677">
    <property type="term" value="F:DNA binding"/>
    <property type="evidence" value="ECO:0007669"/>
    <property type="project" value="UniProtKB-KW"/>
</dbReference>
<organism evidence="5 6">
    <name type="scientific">Alteromonas sediminis</name>
    <dbReference type="NCBI Taxonomy" id="2259342"/>
    <lineage>
        <taxon>Bacteria</taxon>
        <taxon>Pseudomonadati</taxon>
        <taxon>Pseudomonadota</taxon>
        <taxon>Gammaproteobacteria</taxon>
        <taxon>Alteromonadales</taxon>
        <taxon>Alteromonadaceae</taxon>
        <taxon>Alteromonas/Salinimonas group</taxon>
        <taxon>Alteromonas</taxon>
    </lineage>
</organism>
<dbReference type="InterPro" id="IPR036388">
    <property type="entry name" value="WH-like_DNA-bd_sf"/>
</dbReference>
<keyword evidence="3" id="KW-0804">Transcription</keyword>
<dbReference type="InterPro" id="IPR008920">
    <property type="entry name" value="TF_FadR/GntR_C"/>
</dbReference>
<evidence type="ECO:0000256" key="3">
    <source>
        <dbReference type="ARBA" id="ARBA00023163"/>
    </source>
</evidence>
<sequence>MKKQDVINDIDNAFEKIMDAIVTQTLAPEQKVSESILNESYGISRSISRNLMERLISKQILVDVSPRITKVSPLRLHDIRQNFLLRKMLIPSVFGIAASNVNIDEISELASMLHEELEVENDDIALQKLKVNKDLNLIIARHSEFPLMVDFVQQLEYIAMRVYWIYIKSKAAFPFSQDQHLKIFEAMQSRDTAHVKATVLDLLTQTEETIMNAILTDEKLINQSLIVRSKS</sequence>
<comment type="caution">
    <text evidence="5">The sequence shown here is derived from an EMBL/GenBank/DDBJ whole genome shotgun (WGS) entry which is preliminary data.</text>
</comment>
<dbReference type="Gene3D" id="1.20.120.530">
    <property type="entry name" value="GntR ligand-binding domain-like"/>
    <property type="match status" value="1"/>
</dbReference>
<protein>
    <submittedName>
        <fullName evidence="5">GntR family transcriptional regulator</fullName>
    </submittedName>
</protein>
<feature type="domain" description="GntR C-terminal" evidence="4">
    <location>
        <begin position="85"/>
        <end position="203"/>
    </location>
</feature>
<name>A0A3N5Y7Z3_9ALTE</name>
<evidence type="ECO:0000256" key="1">
    <source>
        <dbReference type="ARBA" id="ARBA00023015"/>
    </source>
</evidence>
<keyword evidence="1" id="KW-0805">Transcription regulation</keyword>
<reference evidence="5 6" key="1">
    <citation type="submission" date="2018-11" db="EMBL/GenBank/DDBJ databases">
        <authorList>
            <person name="Ye M.-Q."/>
            <person name="Du Z.-J."/>
        </authorList>
    </citation>
    <scope>NUCLEOTIDE SEQUENCE [LARGE SCALE GENOMIC DNA]</scope>
    <source>
        <strain evidence="5 6">U0105</strain>
    </source>
</reference>
<evidence type="ECO:0000313" key="6">
    <source>
        <dbReference type="Proteomes" id="UP000275281"/>
    </source>
</evidence>
<keyword evidence="6" id="KW-1185">Reference proteome</keyword>
<dbReference type="EMBL" id="RPOK01000002">
    <property type="protein sequence ID" value="RPJ66989.1"/>
    <property type="molecule type" value="Genomic_DNA"/>
</dbReference>
<dbReference type="RefSeq" id="WP_124026894.1">
    <property type="nucleotide sequence ID" value="NZ_JBHRSN010000015.1"/>
</dbReference>
<dbReference type="SUPFAM" id="SSF48008">
    <property type="entry name" value="GntR ligand-binding domain-like"/>
    <property type="match status" value="1"/>
</dbReference>
<evidence type="ECO:0000256" key="2">
    <source>
        <dbReference type="ARBA" id="ARBA00023125"/>
    </source>
</evidence>
<dbReference type="AlphaFoldDB" id="A0A3N5Y7Z3"/>